<dbReference type="Proteomes" id="UP000050497">
    <property type="component" value="Unassembled WGS sequence"/>
</dbReference>
<proteinExistence type="inferred from homology"/>
<dbReference type="GO" id="GO:0046872">
    <property type="term" value="F:metal ion binding"/>
    <property type="evidence" value="ECO:0007669"/>
    <property type="project" value="UniProtKB-KW"/>
</dbReference>
<dbReference type="InterPro" id="IPR000092">
    <property type="entry name" value="Polyprenyl_synt"/>
</dbReference>
<dbReference type="GO" id="GO:0008299">
    <property type="term" value="P:isoprenoid biosynthetic process"/>
    <property type="evidence" value="ECO:0007669"/>
    <property type="project" value="InterPro"/>
</dbReference>
<accession>A0A0P8BSB4</accession>
<name>A0A0P8BSB4_9HYPH</name>
<dbReference type="InterPro" id="IPR008949">
    <property type="entry name" value="Isoprenoid_synthase_dom_sf"/>
</dbReference>
<dbReference type="Pfam" id="PF00348">
    <property type="entry name" value="polyprenyl_synt"/>
    <property type="match status" value="1"/>
</dbReference>
<dbReference type="PANTHER" id="PTHR12001">
    <property type="entry name" value="GERANYLGERANYL PYROPHOSPHATE SYNTHASE"/>
    <property type="match status" value="1"/>
</dbReference>
<keyword evidence="5" id="KW-0460">Magnesium</keyword>
<dbReference type="STRING" id="1653334.GA0071312_3737"/>
<dbReference type="GO" id="GO:0004659">
    <property type="term" value="F:prenyltransferase activity"/>
    <property type="evidence" value="ECO:0007669"/>
    <property type="project" value="InterPro"/>
</dbReference>
<organism evidence="6 7">
    <name type="scientific">Saliniramus fredricksonii</name>
    <dbReference type="NCBI Taxonomy" id="1653334"/>
    <lineage>
        <taxon>Bacteria</taxon>
        <taxon>Pseudomonadati</taxon>
        <taxon>Pseudomonadota</taxon>
        <taxon>Alphaproteobacteria</taxon>
        <taxon>Hyphomicrobiales</taxon>
        <taxon>Salinarimonadaceae</taxon>
        <taxon>Saliniramus</taxon>
    </lineage>
</organism>
<dbReference type="PROSITE" id="PS00723">
    <property type="entry name" value="POLYPRENYL_SYNTHASE_1"/>
    <property type="match status" value="1"/>
</dbReference>
<keyword evidence="3" id="KW-0808">Transferase</keyword>
<dbReference type="SUPFAM" id="SSF48576">
    <property type="entry name" value="Terpenoid synthases"/>
    <property type="match status" value="1"/>
</dbReference>
<protein>
    <submittedName>
        <fullName evidence="6">Type II geranylgeranyl diphosphate synthase GgpS</fullName>
    </submittedName>
</protein>
<dbReference type="PANTHER" id="PTHR12001:SF85">
    <property type="entry name" value="SHORT CHAIN ISOPRENYL DIPHOSPHATE SYNTHASE"/>
    <property type="match status" value="1"/>
</dbReference>
<dbReference type="EMBL" id="LJSX01000001">
    <property type="protein sequence ID" value="KPQ12598.1"/>
    <property type="molecule type" value="Genomic_DNA"/>
</dbReference>
<evidence type="ECO:0000313" key="6">
    <source>
        <dbReference type="EMBL" id="KPQ12598.1"/>
    </source>
</evidence>
<dbReference type="InterPro" id="IPR033749">
    <property type="entry name" value="Polyprenyl_synt_CS"/>
</dbReference>
<dbReference type="Gene3D" id="1.10.600.10">
    <property type="entry name" value="Farnesyl Diphosphate Synthase"/>
    <property type="match status" value="1"/>
</dbReference>
<reference evidence="6 7" key="1">
    <citation type="submission" date="2015-09" db="EMBL/GenBank/DDBJ databases">
        <title>Identification and resolution of microdiversity through metagenomic sequencing of parallel consortia.</title>
        <authorList>
            <person name="Nelson W.C."/>
            <person name="Romine M.F."/>
            <person name="Lindemann S.R."/>
        </authorList>
    </citation>
    <scope>NUCLEOTIDE SEQUENCE [LARGE SCALE GENOMIC DNA]</scope>
    <source>
        <strain evidence="6">HL-109</strain>
    </source>
</reference>
<comment type="caution">
    <text evidence="6">The sequence shown here is derived from an EMBL/GenBank/DDBJ whole genome shotgun (WGS) entry which is preliminary data.</text>
</comment>
<comment type="similarity">
    <text evidence="2">Belongs to the FPP/GGPP synthase family.</text>
</comment>
<evidence type="ECO:0000313" key="7">
    <source>
        <dbReference type="Proteomes" id="UP000050497"/>
    </source>
</evidence>
<dbReference type="PATRIC" id="fig|1653334.4.peg.1850"/>
<keyword evidence="4" id="KW-0479">Metal-binding</keyword>
<gene>
    <name evidence="6" type="primary">ggpS</name>
    <name evidence="6" type="ORF">HLUCCO17_00455</name>
</gene>
<comment type="cofactor">
    <cofactor evidence="1">
        <name>Mg(2+)</name>
        <dbReference type="ChEBI" id="CHEBI:18420"/>
    </cofactor>
</comment>
<sequence>MRARLALDTARILGLPEATNIAVAAASELLHNASLVHDDLQDGDTTRRGQPALWARFGAASALCAGDLLLSAAYAALVSAATSRTGRAVAVMHEAVAATIAGQVDDLSATSDLSFERAIDIAGAKSGPLIALPVRLCLILAEIEDDRHVMRAATLLASGYQIADDLSDLEGDRLAGTTNIVATSINAGHSVSSARARAAAYARAQLAASRDAARTVPRRAGLPLAALADRVETGLAGMRVMEADHAT</sequence>
<evidence type="ECO:0000256" key="5">
    <source>
        <dbReference type="ARBA" id="ARBA00022842"/>
    </source>
</evidence>
<evidence type="ECO:0000256" key="1">
    <source>
        <dbReference type="ARBA" id="ARBA00001946"/>
    </source>
</evidence>
<evidence type="ECO:0000256" key="3">
    <source>
        <dbReference type="ARBA" id="ARBA00022679"/>
    </source>
</evidence>
<evidence type="ECO:0000256" key="2">
    <source>
        <dbReference type="ARBA" id="ARBA00006706"/>
    </source>
</evidence>
<dbReference type="AlphaFoldDB" id="A0A0P8BSB4"/>
<evidence type="ECO:0000256" key="4">
    <source>
        <dbReference type="ARBA" id="ARBA00022723"/>
    </source>
</evidence>